<dbReference type="Gene3D" id="3.10.520.10">
    <property type="entry name" value="ApbE-like domains"/>
    <property type="match status" value="1"/>
</dbReference>
<dbReference type="STRING" id="485916.Dtox_3586"/>
<dbReference type="InterPro" id="IPR003374">
    <property type="entry name" value="ApbE-like_sf"/>
</dbReference>
<organism evidence="1 2">
    <name type="scientific">Desulfofarcimen acetoxidans (strain ATCC 49208 / DSM 771 / KCTC 5769 / VKM B-1644 / 5575)</name>
    <name type="common">Desulfotomaculum acetoxidans</name>
    <dbReference type="NCBI Taxonomy" id="485916"/>
    <lineage>
        <taxon>Bacteria</taxon>
        <taxon>Bacillati</taxon>
        <taxon>Bacillota</taxon>
        <taxon>Clostridia</taxon>
        <taxon>Eubacteriales</taxon>
        <taxon>Peptococcaceae</taxon>
        <taxon>Desulfofarcimen</taxon>
    </lineage>
</organism>
<dbReference type="RefSeq" id="WP_015758985.1">
    <property type="nucleotide sequence ID" value="NC_013216.1"/>
</dbReference>
<proteinExistence type="predicted"/>
<evidence type="ECO:0000313" key="1">
    <source>
        <dbReference type="EMBL" id="ACV64298.1"/>
    </source>
</evidence>
<dbReference type="NCBIfam" id="NF003323">
    <property type="entry name" value="PRK04334.1-3"/>
    <property type="match status" value="1"/>
</dbReference>
<accession>C8VW11</accession>
<dbReference type="OrthoDB" id="9787842at2"/>
<dbReference type="KEGG" id="dae:Dtox_3586"/>
<dbReference type="AlphaFoldDB" id="C8VW11"/>
<dbReference type="HOGENOM" id="CLU_074757_1_0_9"/>
<evidence type="ECO:0000313" key="2">
    <source>
        <dbReference type="Proteomes" id="UP000002217"/>
    </source>
</evidence>
<dbReference type="EMBL" id="CP001720">
    <property type="protein sequence ID" value="ACV64298.1"/>
    <property type="molecule type" value="Genomic_DNA"/>
</dbReference>
<keyword evidence="2" id="KW-1185">Reference proteome</keyword>
<name>C8VW11_DESAS</name>
<dbReference type="SUPFAM" id="SSF143631">
    <property type="entry name" value="ApbE-like"/>
    <property type="match status" value="1"/>
</dbReference>
<dbReference type="eggNOG" id="COG2122">
    <property type="taxonomic scope" value="Bacteria"/>
</dbReference>
<reference evidence="1 2" key="1">
    <citation type="journal article" date="2009" name="Stand. Genomic Sci.">
        <title>Complete genome sequence of Desulfotomaculum acetoxidans type strain (5575).</title>
        <authorList>
            <person name="Spring S."/>
            <person name="Lapidus A."/>
            <person name="Schroder M."/>
            <person name="Gleim D."/>
            <person name="Sims D."/>
            <person name="Meincke L."/>
            <person name="Glavina Del Rio T."/>
            <person name="Tice H."/>
            <person name="Copeland A."/>
            <person name="Cheng J.F."/>
            <person name="Lucas S."/>
            <person name="Chen F."/>
            <person name="Nolan M."/>
            <person name="Bruce D."/>
            <person name="Goodwin L."/>
            <person name="Pitluck S."/>
            <person name="Ivanova N."/>
            <person name="Mavromatis K."/>
            <person name="Mikhailova N."/>
            <person name="Pati A."/>
            <person name="Chen A."/>
            <person name="Palaniappan K."/>
            <person name="Land M."/>
            <person name="Hauser L."/>
            <person name="Chang Y.J."/>
            <person name="Jeffries C.D."/>
            <person name="Chain P."/>
            <person name="Saunders E."/>
            <person name="Brettin T."/>
            <person name="Detter J.C."/>
            <person name="Goker M."/>
            <person name="Bristow J."/>
            <person name="Eisen J.A."/>
            <person name="Markowitz V."/>
            <person name="Hugenholtz P."/>
            <person name="Kyrpides N.C."/>
            <person name="Klenk H.P."/>
            <person name="Han C."/>
        </authorList>
    </citation>
    <scope>NUCLEOTIDE SEQUENCE [LARGE SCALE GENOMIC DNA]</scope>
    <source>
        <strain evidence="2">ATCC 49208 / DSM 771 / VKM B-1644</strain>
    </source>
</reference>
<protein>
    <submittedName>
        <fullName evidence="1">ApbE family lipoprotein</fullName>
    </submittedName>
</protein>
<dbReference type="PIRSF" id="PIRSF006421">
    <property type="entry name" value="UCP006421"/>
    <property type="match status" value="1"/>
</dbReference>
<dbReference type="Proteomes" id="UP000002217">
    <property type="component" value="Chromosome"/>
</dbReference>
<gene>
    <name evidence="1" type="ordered locus">Dtox_3586</name>
</gene>
<keyword evidence="1" id="KW-0449">Lipoprotein</keyword>
<dbReference type="InterPro" id="IPR007183">
    <property type="entry name" value="UPF0280"/>
</dbReference>
<sequence length="247" mass="26553">MVYEARTYRKNYRQSDLAHFQVMIKETDLDIGVEKKNYKPKLVQLAQEISAKYRRQLEDYIKTHQEFLTSLEPVQLTPFAPAIAVQMAAAAKTAGVGPMAAVAGAVAESVGKELARHSDEIIIENGGDIYLRTNKIRRIGIFAGTSPFSGKIAMEILPELREYGICTSSGTVGHSLSFGKADAAIILSADAALADAVATATANLIQEPDDLHNALEFATAIPGIVGVVAIKADKLAVWGKIIKIVSA</sequence>